<proteinExistence type="predicted"/>
<evidence type="ECO:0000256" key="4">
    <source>
        <dbReference type="ARBA" id="ARBA00022989"/>
    </source>
</evidence>
<dbReference type="InterPro" id="IPR020846">
    <property type="entry name" value="MFS_dom"/>
</dbReference>
<evidence type="ECO:0000256" key="1">
    <source>
        <dbReference type="ARBA" id="ARBA00004141"/>
    </source>
</evidence>
<feature type="transmembrane region" description="Helical" evidence="6">
    <location>
        <begin position="445"/>
        <end position="466"/>
    </location>
</feature>
<reference evidence="8" key="1">
    <citation type="submission" date="2016-03" db="EMBL/GenBank/DDBJ databases">
        <authorList>
            <person name="Ploux O."/>
        </authorList>
    </citation>
    <scope>NUCLEOTIDE SEQUENCE</scope>
    <source>
        <strain evidence="8">UC10</strain>
    </source>
</reference>
<dbReference type="AlphaFoldDB" id="A0A1Y5PUH1"/>
<dbReference type="RefSeq" id="WP_295325204.1">
    <property type="nucleotide sequence ID" value="NZ_LT598653.1"/>
</dbReference>
<feature type="transmembrane region" description="Helical" evidence="6">
    <location>
        <begin position="314"/>
        <end position="338"/>
    </location>
</feature>
<keyword evidence="3 6" id="KW-0812">Transmembrane</keyword>
<feature type="transmembrane region" description="Helical" evidence="6">
    <location>
        <begin position="154"/>
        <end position="172"/>
    </location>
</feature>
<evidence type="ECO:0000256" key="6">
    <source>
        <dbReference type="SAM" id="Phobius"/>
    </source>
</evidence>
<sequence length="478" mass="47912">MSGAPLTLSDGGLALTEPEVVGERRRTMVLAASSLGSCLVFVSGAVVAVALAEIGRDLRLSPLDLQWVINAELLPLAALTLTAGALGDRFGHKLMFLAGIALFGLGAGAIILAPGFGALVAGRFVQGLGEALILPNGLSVLGQAFPADRKARAVGIWSAAGAVASGAGPAIAGAMLDEGSWRSAFLMLLPLVAAALAAGAAWIPGDRRGRGARVDAGGAVLSIVGLGGLGAGLTGLTNGSGSGTWVFAALLAGLSCLAALFLTQRRLGERAMLPPSVFASRSVVGANLFTALLYGAFAVMLTLIPFVMIRGAQLPASLAGLAFLPLQLLITAVSPLAGTLCRRFGRRLPLFAGAAVVASACLLSLGIGSNAAYWEDIFPPILLLALGMSLAIAPLTTLVLTSVDADRAGTAAGINSAVSRAGSLIAIAMLGGVLQQGGPQLFSGFYAAMIGAAIASLLAALAVFIIEPGPHVDFIPRG</sequence>
<feature type="transmembrane region" description="Helical" evidence="6">
    <location>
        <begin position="216"/>
        <end position="236"/>
    </location>
</feature>
<feature type="transmembrane region" description="Helical" evidence="6">
    <location>
        <begin position="184"/>
        <end position="204"/>
    </location>
</feature>
<dbReference type="Gene3D" id="1.20.1250.20">
    <property type="entry name" value="MFS general substrate transporter like domains"/>
    <property type="match status" value="1"/>
</dbReference>
<dbReference type="Gene3D" id="1.20.1720.10">
    <property type="entry name" value="Multidrug resistance protein D"/>
    <property type="match status" value="1"/>
</dbReference>
<dbReference type="InterPro" id="IPR036259">
    <property type="entry name" value="MFS_trans_sf"/>
</dbReference>
<dbReference type="GO" id="GO:0016020">
    <property type="term" value="C:membrane"/>
    <property type="evidence" value="ECO:0007669"/>
    <property type="project" value="UniProtKB-SubCell"/>
</dbReference>
<feature type="transmembrane region" description="Helical" evidence="6">
    <location>
        <begin position="412"/>
        <end position="433"/>
    </location>
</feature>
<feature type="transmembrane region" description="Helical" evidence="6">
    <location>
        <begin position="242"/>
        <end position="262"/>
    </location>
</feature>
<dbReference type="SUPFAM" id="SSF103473">
    <property type="entry name" value="MFS general substrate transporter"/>
    <property type="match status" value="1"/>
</dbReference>
<feature type="transmembrane region" description="Helical" evidence="6">
    <location>
        <begin position="67"/>
        <end position="87"/>
    </location>
</feature>
<dbReference type="PROSITE" id="PS50850">
    <property type="entry name" value="MFS"/>
    <property type="match status" value="1"/>
</dbReference>
<dbReference type="Pfam" id="PF07690">
    <property type="entry name" value="MFS_1"/>
    <property type="match status" value="1"/>
</dbReference>
<keyword evidence="5 6" id="KW-0472">Membrane</keyword>
<feature type="transmembrane region" description="Helical" evidence="6">
    <location>
        <begin position="94"/>
        <end position="118"/>
    </location>
</feature>
<gene>
    <name evidence="8" type="ORF">SPPYR_1216</name>
</gene>
<organism evidence="8">
    <name type="scientific">uncultured Sphingopyxis sp</name>
    <dbReference type="NCBI Taxonomy" id="310581"/>
    <lineage>
        <taxon>Bacteria</taxon>
        <taxon>Pseudomonadati</taxon>
        <taxon>Pseudomonadota</taxon>
        <taxon>Alphaproteobacteria</taxon>
        <taxon>Sphingomonadales</taxon>
        <taxon>Sphingomonadaceae</taxon>
        <taxon>Sphingopyxis</taxon>
        <taxon>environmental samples</taxon>
    </lineage>
</organism>
<dbReference type="KEGG" id="sphu:SPPYR_1216"/>
<dbReference type="InterPro" id="IPR011701">
    <property type="entry name" value="MFS"/>
</dbReference>
<accession>A0A1Y5PUH1</accession>
<evidence type="ECO:0000256" key="3">
    <source>
        <dbReference type="ARBA" id="ARBA00022692"/>
    </source>
</evidence>
<feature type="domain" description="Major facilitator superfamily (MFS) profile" evidence="7">
    <location>
        <begin position="29"/>
        <end position="471"/>
    </location>
</feature>
<protein>
    <recommendedName>
        <fullName evidence="7">Major facilitator superfamily (MFS) profile domain-containing protein</fullName>
    </recommendedName>
</protein>
<dbReference type="CDD" id="cd17321">
    <property type="entry name" value="MFS_MMR_MDR_like"/>
    <property type="match status" value="1"/>
</dbReference>
<evidence type="ECO:0000313" key="8">
    <source>
        <dbReference type="EMBL" id="SBV32336.1"/>
    </source>
</evidence>
<feature type="transmembrane region" description="Helical" evidence="6">
    <location>
        <begin position="377"/>
        <end position="400"/>
    </location>
</feature>
<dbReference type="PANTHER" id="PTHR42718:SF9">
    <property type="entry name" value="MAJOR FACILITATOR SUPERFAMILY MULTIDRUG TRANSPORTER MFSC"/>
    <property type="match status" value="1"/>
</dbReference>
<dbReference type="EMBL" id="LT598653">
    <property type="protein sequence ID" value="SBV32336.1"/>
    <property type="molecule type" value="Genomic_DNA"/>
</dbReference>
<comment type="subcellular location">
    <subcellularLocation>
        <location evidence="1">Membrane</location>
        <topology evidence="1">Multi-pass membrane protein</topology>
    </subcellularLocation>
</comment>
<feature type="transmembrane region" description="Helical" evidence="6">
    <location>
        <begin position="124"/>
        <end position="142"/>
    </location>
</feature>
<name>A0A1Y5PUH1_9SPHN</name>
<feature type="transmembrane region" description="Helical" evidence="6">
    <location>
        <begin position="29"/>
        <end position="52"/>
    </location>
</feature>
<feature type="transmembrane region" description="Helical" evidence="6">
    <location>
        <begin position="350"/>
        <end position="371"/>
    </location>
</feature>
<feature type="transmembrane region" description="Helical" evidence="6">
    <location>
        <begin position="283"/>
        <end position="308"/>
    </location>
</feature>
<dbReference type="GO" id="GO:0022857">
    <property type="term" value="F:transmembrane transporter activity"/>
    <property type="evidence" value="ECO:0007669"/>
    <property type="project" value="InterPro"/>
</dbReference>
<evidence type="ECO:0000256" key="2">
    <source>
        <dbReference type="ARBA" id="ARBA00022448"/>
    </source>
</evidence>
<evidence type="ECO:0000259" key="7">
    <source>
        <dbReference type="PROSITE" id="PS50850"/>
    </source>
</evidence>
<keyword evidence="2" id="KW-0813">Transport</keyword>
<dbReference type="PANTHER" id="PTHR42718">
    <property type="entry name" value="MAJOR FACILITATOR SUPERFAMILY MULTIDRUG TRANSPORTER MFSC"/>
    <property type="match status" value="1"/>
</dbReference>
<evidence type="ECO:0000256" key="5">
    <source>
        <dbReference type="ARBA" id="ARBA00023136"/>
    </source>
</evidence>
<keyword evidence="4 6" id="KW-1133">Transmembrane helix</keyword>